<gene>
    <name evidence="8" type="primary">msrQ</name>
    <name evidence="10" type="ORF">EV693_11036</name>
</gene>
<feature type="transmembrane region" description="Helical" evidence="8">
    <location>
        <begin position="143"/>
        <end position="162"/>
    </location>
</feature>
<dbReference type="GO" id="GO:0016679">
    <property type="term" value="F:oxidoreductase activity, acting on diphenols and related substances as donors"/>
    <property type="evidence" value="ECO:0007669"/>
    <property type="project" value="TreeGrafter"/>
</dbReference>
<keyword evidence="11" id="KW-1185">Reference proteome</keyword>
<name>A0A4V2SJR9_9PAST</name>
<comment type="subcellular location">
    <subcellularLocation>
        <location evidence="8">Cell membrane</location>
        <topology evidence="8">Multi-pass membrane protein</topology>
    </subcellularLocation>
    <subcellularLocation>
        <location evidence="1">Membrane</location>
        <topology evidence="1">Multi-pass membrane protein</topology>
    </subcellularLocation>
</comment>
<keyword evidence="8" id="KW-0285">Flavoprotein</keyword>
<dbReference type="GO" id="GO:0009055">
    <property type="term" value="F:electron transfer activity"/>
    <property type="evidence" value="ECO:0007669"/>
    <property type="project" value="UniProtKB-UniRule"/>
</dbReference>
<evidence type="ECO:0000313" key="11">
    <source>
        <dbReference type="Proteomes" id="UP000295537"/>
    </source>
</evidence>
<evidence type="ECO:0000259" key="9">
    <source>
        <dbReference type="Pfam" id="PF01794"/>
    </source>
</evidence>
<dbReference type="GO" id="GO:0005886">
    <property type="term" value="C:plasma membrane"/>
    <property type="evidence" value="ECO:0007669"/>
    <property type="project" value="UniProtKB-SubCell"/>
</dbReference>
<comment type="function">
    <text evidence="8">Part of the MsrPQ system that repairs oxidized periplasmic proteins containing methionine sulfoxide residues (Met-O), using respiratory chain electrons. Thus protects these proteins from oxidative-stress damage caused by reactive species of oxygen and chlorine generated by the host defense mechanisms. MsrPQ is essential for the maintenance of envelope integrity under bleach stress, rescuing a wide series of structurally unrelated periplasmic proteins from methionine oxidation. MsrQ provides electrons for reduction to the reductase catalytic subunit MsrP, using the quinone pool of the respiratory chain.</text>
</comment>
<dbReference type="GO" id="GO:0030091">
    <property type="term" value="P:protein repair"/>
    <property type="evidence" value="ECO:0007669"/>
    <property type="project" value="UniProtKB-UniRule"/>
</dbReference>
<comment type="similarity">
    <text evidence="8">Belongs to the MsrQ family.</text>
</comment>
<keyword evidence="4 8" id="KW-0812">Transmembrane</keyword>
<feature type="transmembrane region" description="Helical" evidence="8">
    <location>
        <begin position="42"/>
        <end position="64"/>
    </location>
</feature>
<keyword evidence="8" id="KW-0288">FMN</keyword>
<comment type="subunit">
    <text evidence="8">Heterodimer of a catalytic subunit (MsrP) and a heme-binding subunit (MsrQ).</text>
</comment>
<keyword evidence="7 8" id="KW-0472">Membrane</keyword>
<keyword evidence="8" id="KW-0249">Electron transport</keyword>
<reference evidence="10 11" key="1">
    <citation type="submission" date="2019-03" db="EMBL/GenBank/DDBJ databases">
        <title>Genomic Encyclopedia of Type Strains, Phase IV (KMG-IV): sequencing the most valuable type-strain genomes for metagenomic binning, comparative biology and taxonomic classification.</title>
        <authorList>
            <person name="Goeker M."/>
        </authorList>
    </citation>
    <scope>NUCLEOTIDE SEQUENCE [LARGE SCALE GENOMIC DNA]</scope>
    <source>
        <strain evidence="10 11">DSM 16380</strain>
    </source>
</reference>
<evidence type="ECO:0000256" key="8">
    <source>
        <dbReference type="HAMAP-Rule" id="MF_01207"/>
    </source>
</evidence>
<accession>A0A4V2SJR9</accession>
<keyword evidence="6 8" id="KW-0408">Iron</keyword>
<evidence type="ECO:0000256" key="6">
    <source>
        <dbReference type="ARBA" id="ARBA00023004"/>
    </source>
</evidence>
<evidence type="ECO:0000256" key="1">
    <source>
        <dbReference type="ARBA" id="ARBA00004141"/>
    </source>
</evidence>
<comment type="caution">
    <text evidence="8">Lacks conserved residue(s) required for the propagation of feature annotation.</text>
</comment>
<proteinExistence type="inferred from homology"/>
<comment type="cofactor">
    <cofactor evidence="8">
        <name>heme b</name>
        <dbReference type="ChEBI" id="CHEBI:60344"/>
    </cofactor>
    <text evidence="8">Binds 1 heme b (iron(II)-protoporphyrin IX) group per subunit.</text>
</comment>
<evidence type="ECO:0000256" key="2">
    <source>
        <dbReference type="ARBA" id="ARBA00022448"/>
    </source>
</evidence>
<comment type="cofactor">
    <cofactor evidence="8">
        <name>FMN</name>
        <dbReference type="ChEBI" id="CHEBI:58210"/>
    </cofactor>
    <text evidence="8">Binds 1 FMN per subunit.</text>
</comment>
<protein>
    <recommendedName>
        <fullName evidence="8">Protein-methionine-sulfoxide reductase heme-binding subunit MsrQ</fullName>
    </recommendedName>
    <alternativeName>
        <fullName evidence="8">Flavocytochrome MsrQ</fullName>
    </alternativeName>
</protein>
<feature type="transmembrane region" description="Helical" evidence="8">
    <location>
        <begin position="113"/>
        <end position="131"/>
    </location>
</feature>
<keyword evidence="8" id="KW-0479">Metal-binding</keyword>
<evidence type="ECO:0000256" key="5">
    <source>
        <dbReference type="ARBA" id="ARBA00022989"/>
    </source>
</evidence>
<comment type="caution">
    <text evidence="10">The sequence shown here is derived from an EMBL/GenBank/DDBJ whole genome shotgun (WGS) entry which is preliminary data.</text>
</comment>
<dbReference type="GO" id="GO:0010181">
    <property type="term" value="F:FMN binding"/>
    <property type="evidence" value="ECO:0007669"/>
    <property type="project" value="UniProtKB-UniRule"/>
</dbReference>
<dbReference type="PANTHER" id="PTHR36964">
    <property type="entry name" value="PROTEIN-METHIONINE-SULFOXIDE REDUCTASE HEME-BINDING SUBUNIT MSRQ"/>
    <property type="match status" value="1"/>
</dbReference>
<feature type="transmembrane region" description="Helical" evidence="8">
    <location>
        <begin position="76"/>
        <end position="93"/>
    </location>
</feature>
<feature type="domain" description="Ferric oxidoreductase" evidence="9">
    <location>
        <begin position="44"/>
        <end position="156"/>
    </location>
</feature>
<keyword evidence="5 8" id="KW-1133">Transmembrane helix</keyword>
<evidence type="ECO:0000256" key="7">
    <source>
        <dbReference type="ARBA" id="ARBA00023136"/>
    </source>
</evidence>
<sequence length="190" mass="22042">MTVFRLVIHFGCSVPLIWLTWVLAQDDVAALGADPIKELQHFLGYGAILIFSLMFLLGILLQLWQKNAYQILRRPLGLWAFFWAFLHMLSYFLLELGQDIALFGSELINRPYLILGAVALFILTMMAITSLPNIKRWLGSRWFNLHQLAYPALILATIHYYWSVKSLTLSPVIMILLTSFITAWRLWKKR</sequence>
<feature type="transmembrane region" description="Helical" evidence="8">
    <location>
        <begin position="168"/>
        <end position="187"/>
    </location>
</feature>
<keyword evidence="2 8" id="KW-0813">Transport</keyword>
<dbReference type="EMBL" id="SLXJ01000010">
    <property type="protein sequence ID" value="TCP16656.1"/>
    <property type="molecule type" value="Genomic_DNA"/>
</dbReference>
<evidence type="ECO:0000313" key="10">
    <source>
        <dbReference type="EMBL" id="TCP16656.1"/>
    </source>
</evidence>
<organism evidence="10 11">
    <name type="scientific">Nicoletella semolina</name>
    <dbReference type="NCBI Taxonomy" id="271160"/>
    <lineage>
        <taxon>Bacteria</taxon>
        <taxon>Pseudomonadati</taxon>
        <taxon>Pseudomonadota</taxon>
        <taxon>Gammaproteobacteria</taxon>
        <taxon>Pasteurellales</taxon>
        <taxon>Pasteurellaceae</taxon>
        <taxon>Nicoletella</taxon>
    </lineage>
</organism>
<evidence type="ECO:0000256" key="3">
    <source>
        <dbReference type="ARBA" id="ARBA00022617"/>
    </source>
</evidence>
<dbReference type="PANTHER" id="PTHR36964:SF1">
    <property type="entry name" value="PROTEIN-METHIONINE-SULFOXIDE REDUCTASE HEME-BINDING SUBUNIT MSRQ"/>
    <property type="match status" value="1"/>
</dbReference>
<dbReference type="Proteomes" id="UP000295537">
    <property type="component" value="Unassembled WGS sequence"/>
</dbReference>
<keyword evidence="8" id="KW-1003">Cell membrane</keyword>
<dbReference type="InterPro" id="IPR013130">
    <property type="entry name" value="Fe3_Rdtase_TM_dom"/>
</dbReference>
<dbReference type="GO" id="GO:0046872">
    <property type="term" value="F:metal ion binding"/>
    <property type="evidence" value="ECO:0007669"/>
    <property type="project" value="UniProtKB-KW"/>
</dbReference>
<dbReference type="HAMAP" id="MF_01207">
    <property type="entry name" value="MsrQ"/>
    <property type="match status" value="1"/>
</dbReference>
<dbReference type="OrthoDB" id="9788328at2"/>
<keyword evidence="3 8" id="KW-0349">Heme</keyword>
<evidence type="ECO:0000256" key="4">
    <source>
        <dbReference type="ARBA" id="ARBA00022692"/>
    </source>
</evidence>
<dbReference type="AlphaFoldDB" id="A0A4V2SJR9"/>
<dbReference type="Pfam" id="PF01794">
    <property type="entry name" value="Ferric_reduct"/>
    <property type="match status" value="1"/>
</dbReference>
<dbReference type="RefSeq" id="WP_132501654.1">
    <property type="nucleotide sequence ID" value="NZ_LVXA01000001.1"/>
</dbReference>
<dbReference type="GO" id="GO:0020037">
    <property type="term" value="F:heme binding"/>
    <property type="evidence" value="ECO:0007669"/>
    <property type="project" value="UniProtKB-UniRule"/>
</dbReference>
<dbReference type="InterPro" id="IPR022837">
    <property type="entry name" value="MsrQ-like"/>
</dbReference>